<keyword evidence="9" id="KW-0378">Hydrolase</keyword>
<evidence type="ECO:0000256" key="3">
    <source>
        <dbReference type="ARBA" id="ARBA00022692"/>
    </source>
</evidence>
<name>A0A4Q8L5D8_9GAMM</name>
<feature type="region of interest" description="Disordered" evidence="7">
    <location>
        <begin position="1"/>
        <end position="29"/>
    </location>
</feature>
<evidence type="ECO:0000259" key="8">
    <source>
        <dbReference type="SMART" id="SM00244"/>
    </source>
</evidence>
<dbReference type="SUPFAM" id="SSF117892">
    <property type="entry name" value="Band 7/SPFH domain"/>
    <property type="match status" value="1"/>
</dbReference>
<feature type="compositionally biased region" description="Low complexity" evidence="7">
    <location>
        <begin position="341"/>
        <end position="352"/>
    </location>
</feature>
<comment type="similarity">
    <text evidence="2 6">Belongs to the band 7/mec-2 family. HflK subfamily.</text>
</comment>
<dbReference type="InterPro" id="IPR036013">
    <property type="entry name" value="Band_7/SPFH_dom_sf"/>
</dbReference>
<gene>
    <name evidence="9" type="primary">hflK</name>
    <name evidence="9" type="ORF">EA660_16860</name>
</gene>
<evidence type="ECO:0000256" key="6">
    <source>
        <dbReference type="RuleBase" id="RU364113"/>
    </source>
</evidence>
<dbReference type="PRINTS" id="PR00721">
    <property type="entry name" value="STOMATIN"/>
</dbReference>
<dbReference type="CDD" id="cd03404">
    <property type="entry name" value="SPFH_HflK"/>
    <property type="match status" value="1"/>
</dbReference>
<evidence type="ECO:0000256" key="2">
    <source>
        <dbReference type="ARBA" id="ARBA00006971"/>
    </source>
</evidence>
<dbReference type="PANTHER" id="PTHR43327:SF2">
    <property type="entry name" value="MODULATOR OF FTSH PROTEASE HFLK"/>
    <property type="match status" value="1"/>
</dbReference>
<dbReference type="Gene3D" id="3.30.479.30">
    <property type="entry name" value="Band 7 domain"/>
    <property type="match status" value="1"/>
</dbReference>
<evidence type="ECO:0000313" key="10">
    <source>
        <dbReference type="Proteomes" id="UP000292627"/>
    </source>
</evidence>
<dbReference type="NCBIfam" id="TIGR01933">
    <property type="entry name" value="hflK"/>
    <property type="match status" value="1"/>
</dbReference>
<dbReference type="GO" id="GO:0016020">
    <property type="term" value="C:membrane"/>
    <property type="evidence" value="ECO:0007669"/>
    <property type="project" value="UniProtKB-SubCell"/>
</dbReference>
<dbReference type="InterPro" id="IPR010201">
    <property type="entry name" value="HflK"/>
</dbReference>
<dbReference type="SMART" id="SM00244">
    <property type="entry name" value="PHB"/>
    <property type="match status" value="1"/>
</dbReference>
<evidence type="ECO:0000256" key="4">
    <source>
        <dbReference type="ARBA" id="ARBA00022989"/>
    </source>
</evidence>
<evidence type="ECO:0000256" key="5">
    <source>
        <dbReference type="ARBA" id="ARBA00023136"/>
    </source>
</evidence>
<feature type="domain" description="Band 7" evidence="8">
    <location>
        <begin position="67"/>
        <end position="228"/>
    </location>
</feature>
<dbReference type="RefSeq" id="WP_130552627.1">
    <property type="nucleotide sequence ID" value="NZ_SHMC01000008.1"/>
</dbReference>
<evidence type="ECO:0000256" key="1">
    <source>
        <dbReference type="ARBA" id="ARBA00004167"/>
    </source>
</evidence>
<evidence type="ECO:0000313" key="9">
    <source>
        <dbReference type="EMBL" id="TAA21626.1"/>
    </source>
</evidence>
<protein>
    <recommendedName>
        <fullName evidence="6">Protein HflK</fullName>
    </recommendedName>
</protein>
<dbReference type="PANTHER" id="PTHR43327">
    <property type="entry name" value="STOMATIN-LIKE PROTEIN 2, MITOCHONDRIAL"/>
    <property type="match status" value="1"/>
</dbReference>
<dbReference type="AlphaFoldDB" id="A0A4Q8L5D8"/>
<dbReference type="InterPro" id="IPR001107">
    <property type="entry name" value="Band_7"/>
</dbReference>
<sequence>MAWNTPGSGSGNNGSGSGPGGGRNSWKPGQGGGLDQILARLRAVFGAGGGGPLRWVLVFVVLVLAFSSFQLVGEQERGVVLRFGQFARIMQPGPNFKWPWPIESVRNVQVTTIGTWGLQEMPVLTNDENIVNVTLNVQYRINDPRQYLYGTQDADQVLQQAAQSAVREQAGRASLEDVLNKRGPLASAAKERLQAALDAYHTGMVVTDLTLPNARPPNEVKPAFDDVNSAQQSRERLVNEAQAYAARVVPEARGEAARTRTAAEGYKEAAIANAQGDADRFSLLQQQYAAAPETTRKRLWLETVEQVLGHNRKVVGGDGRQLIYVPMDPNAPARALPSASTLPRLPTDTLLPAVQSAGGSDSASSTPTDPLRPPRPTGREEGRP</sequence>
<keyword evidence="5" id="KW-0472">Membrane</keyword>
<comment type="subunit">
    <text evidence="6">HflC and HflK may interact to form a multimeric complex.</text>
</comment>
<dbReference type="GO" id="GO:0006508">
    <property type="term" value="P:proteolysis"/>
    <property type="evidence" value="ECO:0007669"/>
    <property type="project" value="UniProtKB-KW"/>
</dbReference>
<accession>A0A4Q8L5D8</accession>
<dbReference type="OrthoDB" id="9779595at2"/>
<comment type="caution">
    <text evidence="9">The sequence shown here is derived from an EMBL/GenBank/DDBJ whole genome shotgun (WGS) entry which is preliminary data.</text>
</comment>
<dbReference type="EMBL" id="SHMC01000008">
    <property type="protein sequence ID" value="TAA21626.1"/>
    <property type="molecule type" value="Genomic_DNA"/>
</dbReference>
<keyword evidence="3" id="KW-0812">Transmembrane</keyword>
<evidence type="ECO:0000256" key="7">
    <source>
        <dbReference type="SAM" id="MobiDB-lite"/>
    </source>
</evidence>
<dbReference type="Proteomes" id="UP000292627">
    <property type="component" value="Unassembled WGS sequence"/>
</dbReference>
<dbReference type="GO" id="GO:0008233">
    <property type="term" value="F:peptidase activity"/>
    <property type="evidence" value="ECO:0007669"/>
    <property type="project" value="UniProtKB-KW"/>
</dbReference>
<organism evidence="9 10">
    <name type="scientific">Pseudoxanthomonas winnipegensis</name>
    <dbReference type="NCBI Taxonomy" id="2480810"/>
    <lineage>
        <taxon>Bacteria</taxon>
        <taxon>Pseudomonadati</taxon>
        <taxon>Pseudomonadota</taxon>
        <taxon>Gammaproteobacteria</taxon>
        <taxon>Lysobacterales</taxon>
        <taxon>Lysobacteraceae</taxon>
        <taxon>Pseudoxanthomonas</taxon>
    </lineage>
</organism>
<comment type="subcellular location">
    <subcellularLocation>
        <location evidence="1">Membrane</location>
        <topology evidence="1">Single-pass membrane protein</topology>
    </subcellularLocation>
</comment>
<comment type="function">
    <text evidence="6">HflC and HflK could encode or regulate a protease.</text>
</comment>
<feature type="compositionally biased region" description="Gly residues" evidence="7">
    <location>
        <begin position="8"/>
        <end position="29"/>
    </location>
</feature>
<dbReference type="InterPro" id="IPR001972">
    <property type="entry name" value="Stomatin_HflK_fam"/>
</dbReference>
<proteinExistence type="inferred from homology"/>
<keyword evidence="4" id="KW-1133">Transmembrane helix</keyword>
<reference evidence="9 10" key="1">
    <citation type="submission" date="2019-02" db="EMBL/GenBank/DDBJ databases">
        <title>WGS of Pseudoxanthomonas species novum from clinical isolates.</title>
        <authorList>
            <person name="Bernier A.-M."/>
            <person name="Bernard K."/>
            <person name="Vachon A."/>
        </authorList>
    </citation>
    <scope>NUCLEOTIDE SEQUENCE [LARGE SCALE GENOMIC DNA]</scope>
    <source>
        <strain evidence="9 10">NML171200</strain>
    </source>
</reference>
<keyword evidence="9" id="KW-0645">Protease</keyword>
<feature type="region of interest" description="Disordered" evidence="7">
    <location>
        <begin position="334"/>
        <end position="384"/>
    </location>
</feature>
<dbReference type="Pfam" id="PF01145">
    <property type="entry name" value="Band_7"/>
    <property type="match status" value="1"/>
</dbReference>
<dbReference type="InterPro" id="IPR050710">
    <property type="entry name" value="Band7/mec-2_domain"/>
</dbReference>